<comment type="caution">
    <text evidence="2">The sequence shown here is derived from an EMBL/GenBank/DDBJ whole genome shotgun (WGS) entry which is preliminary data.</text>
</comment>
<dbReference type="PANTHER" id="PTHR36966">
    <property type="entry name" value="REP-ASSOCIATED TYROSINE TRANSPOSASE"/>
    <property type="match status" value="1"/>
</dbReference>
<evidence type="ECO:0000313" key="2">
    <source>
        <dbReference type="EMBL" id="MBD1387711.1"/>
    </source>
</evidence>
<reference evidence="2 3" key="1">
    <citation type="submission" date="2020-09" db="EMBL/GenBank/DDBJ databases">
        <title>Novel species of Mucilaginibacter isolated from a glacier on the Tibetan Plateau.</title>
        <authorList>
            <person name="Liu Q."/>
            <person name="Xin Y.-H."/>
        </authorList>
    </citation>
    <scope>NUCLEOTIDE SEQUENCE [LARGE SCALE GENOMIC DNA]</scope>
    <source>
        <strain evidence="2 3">CGMCC 1.13878</strain>
    </source>
</reference>
<proteinExistence type="predicted"/>
<dbReference type="InterPro" id="IPR036515">
    <property type="entry name" value="Transposase_17_sf"/>
</dbReference>
<dbReference type="RefSeq" id="WP_191177556.1">
    <property type="nucleotide sequence ID" value="NZ_JACWMW010000008.1"/>
</dbReference>
<dbReference type="InterPro" id="IPR002686">
    <property type="entry name" value="Transposase_17"/>
</dbReference>
<protein>
    <recommendedName>
        <fullName evidence="1">Transposase IS200-like domain-containing protein</fullName>
    </recommendedName>
</protein>
<feature type="domain" description="Transposase IS200-like" evidence="1">
    <location>
        <begin position="22"/>
        <end position="163"/>
    </location>
</feature>
<sequence length="180" mass="21526">MEDKYKDKYRVPPARLKGWDYGSHALYFVPICTKDRVTYFGEIETDLQGITSLQKTHIADIAYANWLKIPEFHPYVELDEFIIMPDHIHGILFINKPDKITWEVNKAGAQSKNLASIIRGYKSSVKQYAMLNNIDFTWQPRYYDRVIRDHKEYLNIQEYTYNNPDKWERDGRSFENFYKP</sequence>
<dbReference type="SMART" id="SM01321">
    <property type="entry name" value="Y1_Tnp"/>
    <property type="match status" value="1"/>
</dbReference>
<dbReference type="SUPFAM" id="SSF143422">
    <property type="entry name" value="Transposase IS200-like"/>
    <property type="match status" value="1"/>
</dbReference>
<keyword evidence="3" id="KW-1185">Reference proteome</keyword>
<dbReference type="InterPro" id="IPR052715">
    <property type="entry name" value="RAYT_transposase"/>
</dbReference>
<evidence type="ECO:0000313" key="3">
    <source>
        <dbReference type="Proteomes" id="UP000618754"/>
    </source>
</evidence>
<organism evidence="2 3">
    <name type="scientific">Mucilaginibacter rigui</name>
    <dbReference type="NCBI Taxonomy" id="534635"/>
    <lineage>
        <taxon>Bacteria</taxon>
        <taxon>Pseudomonadati</taxon>
        <taxon>Bacteroidota</taxon>
        <taxon>Sphingobacteriia</taxon>
        <taxon>Sphingobacteriales</taxon>
        <taxon>Sphingobacteriaceae</taxon>
        <taxon>Mucilaginibacter</taxon>
    </lineage>
</organism>
<dbReference type="PANTHER" id="PTHR36966:SF1">
    <property type="entry name" value="REP-ASSOCIATED TYROSINE TRANSPOSASE"/>
    <property type="match status" value="1"/>
</dbReference>
<dbReference type="Gene3D" id="3.30.70.1290">
    <property type="entry name" value="Transposase IS200-like"/>
    <property type="match status" value="1"/>
</dbReference>
<evidence type="ECO:0000259" key="1">
    <source>
        <dbReference type="SMART" id="SM01321"/>
    </source>
</evidence>
<dbReference type="EMBL" id="JACWMW010000008">
    <property type="protein sequence ID" value="MBD1387711.1"/>
    <property type="molecule type" value="Genomic_DNA"/>
</dbReference>
<accession>A0ABR7XAU4</accession>
<name>A0ABR7XAU4_9SPHI</name>
<gene>
    <name evidence="2" type="ORF">IDJ75_20680</name>
</gene>
<dbReference type="Proteomes" id="UP000618754">
    <property type="component" value="Unassembled WGS sequence"/>
</dbReference>